<dbReference type="Proteomes" id="UP000004994">
    <property type="component" value="Chromosome 9"/>
</dbReference>
<evidence type="ECO:0000313" key="2">
    <source>
        <dbReference type="EnsemblPlants" id="Solyc09g015780.1.1.1"/>
    </source>
</evidence>
<dbReference type="EnsemblPlants" id="Solyc09g015780.1.1">
    <property type="protein sequence ID" value="Solyc09g015780.1.1.1"/>
    <property type="gene ID" value="Solyc09g015780.1"/>
</dbReference>
<dbReference type="InParanoid" id="A0A3Q7HZ55"/>
<keyword evidence="1" id="KW-0472">Membrane</keyword>
<keyword evidence="1" id="KW-1133">Transmembrane helix</keyword>
<reference evidence="2" key="2">
    <citation type="submission" date="2019-01" db="UniProtKB">
        <authorList>
            <consortium name="EnsemblPlants"/>
        </authorList>
    </citation>
    <scope>IDENTIFICATION</scope>
    <source>
        <strain evidence="2">cv. Heinz 1706</strain>
    </source>
</reference>
<feature type="transmembrane region" description="Helical" evidence="1">
    <location>
        <begin position="23"/>
        <end position="45"/>
    </location>
</feature>
<keyword evidence="1" id="KW-0812">Transmembrane</keyword>
<protein>
    <submittedName>
        <fullName evidence="2">Uncharacterized protein</fullName>
    </submittedName>
</protein>
<name>A0A3Q7HZ55_SOLLC</name>
<dbReference type="AlphaFoldDB" id="A0A3Q7HZ55"/>
<proteinExistence type="predicted"/>
<reference evidence="2" key="1">
    <citation type="journal article" date="2012" name="Nature">
        <title>The tomato genome sequence provides insights into fleshy fruit evolution.</title>
        <authorList>
            <consortium name="Tomato Genome Consortium"/>
        </authorList>
    </citation>
    <scope>NUCLEOTIDE SEQUENCE [LARGE SCALE GENOMIC DNA]</scope>
    <source>
        <strain evidence="2">cv. Heinz 1706</strain>
    </source>
</reference>
<dbReference type="PaxDb" id="4081-Solyc09g015780.1.1"/>
<evidence type="ECO:0000313" key="3">
    <source>
        <dbReference type="Proteomes" id="UP000004994"/>
    </source>
</evidence>
<sequence>MSCVHTAHFVPTPNILCSHFTPWTWTLDFGLVILFVDLTLTMNVYRNGQHYLLENLLLPFNSLTIPFHLI</sequence>
<organism evidence="2">
    <name type="scientific">Solanum lycopersicum</name>
    <name type="common">Tomato</name>
    <name type="synonym">Lycopersicon esculentum</name>
    <dbReference type="NCBI Taxonomy" id="4081"/>
    <lineage>
        <taxon>Eukaryota</taxon>
        <taxon>Viridiplantae</taxon>
        <taxon>Streptophyta</taxon>
        <taxon>Embryophyta</taxon>
        <taxon>Tracheophyta</taxon>
        <taxon>Spermatophyta</taxon>
        <taxon>Magnoliopsida</taxon>
        <taxon>eudicotyledons</taxon>
        <taxon>Gunneridae</taxon>
        <taxon>Pentapetalae</taxon>
        <taxon>asterids</taxon>
        <taxon>lamiids</taxon>
        <taxon>Solanales</taxon>
        <taxon>Solanaceae</taxon>
        <taxon>Solanoideae</taxon>
        <taxon>Solaneae</taxon>
        <taxon>Solanum</taxon>
        <taxon>Solanum subgen. Lycopersicon</taxon>
    </lineage>
</organism>
<accession>A0A3Q7HZ55</accession>
<evidence type="ECO:0000256" key="1">
    <source>
        <dbReference type="SAM" id="Phobius"/>
    </source>
</evidence>
<keyword evidence="3" id="KW-1185">Reference proteome</keyword>
<dbReference type="Gramene" id="Solyc09g015780.1.1">
    <property type="protein sequence ID" value="Solyc09g015780.1.1.1"/>
    <property type="gene ID" value="Solyc09g015780.1"/>
</dbReference>